<dbReference type="GO" id="GO:0008641">
    <property type="term" value="F:ubiquitin-like modifier activating enzyme activity"/>
    <property type="evidence" value="ECO:0007669"/>
    <property type="project" value="InterPro"/>
</dbReference>
<reference evidence="2 3" key="1">
    <citation type="submission" date="2016-03" db="EMBL/GenBank/DDBJ databases">
        <authorList>
            <person name="Ploux O."/>
        </authorList>
    </citation>
    <scope>NUCLEOTIDE SEQUENCE [LARGE SCALE GENOMIC DNA]</scope>
    <source>
        <strain evidence="2 3">R-45370</strain>
    </source>
</reference>
<organism evidence="2 3">
    <name type="scientific">Methylomonas lenta</name>
    <dbReference type="NCBI Taxonomy" id="980561"/>
    <lineage>
        <taxon>Bacteria</taxon>
        <taxon>Pseudomonadati</taxon>
        <taxon>Pseudomonadota</taxon>
        <taxon>Gammaproteobacteria</taxon>
        <taxon>Methylococcales</taxon>
        <taxon>Methylococcaceae</taxon>
        <taxon>Methylomonas</taxon>
    </lineage>
</organism>
<evidence type="ECO:0000313" key="2">
    <source>
        <dbReference type="EMBL" id="OAI18778.1"/>
    </source>
</evidence>
<dbReference type="GO" id="GO:0061504">
    <property type="term" value="P:cyclic threonylcarbamoyladenosine biosynthetic process"/>
    <property type="evidence" value="ECO:0007669"/>
    <property type="project" value="TreeGrafter"/>
</dbReference>
<dbReference type="PANTHER" id="PTHR43267:SF1">
    <property type="entry name" value="TRNA THREONYLCARBAMOYLADENOSINE DEHYDRATASE"/>
    <property type="match status" value="1"/>
</dbReference>
<dbReference type="SUPFAM" id="SSF69572">
    <property type="entry name" value="Activating enzymes of the ubiquitin-like proteins"/>
    <property type="match status" value="1"/>
</dbReference>
<dbReference type="CDD" id="cd01483">
    <property type="entry name" value="E1_enzyme_family"/>
    <property type="match status" value="1"/>
</dbReference>
<dbReference type="InterPro" id="IPR045886">
    <property type="entry name" value="ThiF/MoeB/HesA"/>
</dbReference>
<sequence length="285" mass="31245">MTTFDYDLAFSRNSGITSITEQQRLKNATFAIAGMGGVGGDYLITLARAGVGNFKISDFDDFELGNFNRQYGATLSSIGRKKMDVMRDLALDINPDAQIQTYGDGINASNVDDFLQGVDVFIDAVEFFEIAAHKLIIDACMKRGIPAIFGVPLGFGVGVLIYTSNGMAFDDYFDLDYSAPVEHQVLKMSLGCAPAGFHLKYLDPSSIDLAKRKAPSIASGCKLATGIVITQAILALLHPNELKSLPHYTCYDARLNRLKKGYLWLGNKNPIQKLKFYLARKMLGI</sequence>
<comment type="caution">
    <text evidence="2">The sequence shown here is derived from an EMBL/GenBank/DDBJ whole genome shotgun (WGS) entry which is preliminary data.</text>
</comment>
<name>A0A177NL36_9GAMM</name>
<dbReference type="RefSeq" id="WP_066978808.1">
    <property type="nucleotide sequence ID" value="NZ_LUUI01000076.1"/>
</dbReference>
<dbReference type="GO" id="GO:0061503">
    <property type="term" value="F:tRNA threonylcarbamoyladenosine dehydratase"/>
    <property type="evidence" value="ECO:0007669"/>
    <property type="project" value="TreeGrafter"/>
</dbReference>
<proteinExistence type="predicted"/>
<dbReference type="PANTHER" id="PTHR43267">
    <property type="entry name" value="TRNA THREONYLCARBAMOYLADENOSINE DEHYDRATASE"/>
    <property type="match status" value="1"/>
</dbReference>
<gene>
    <name evidence="2" type="ORF">A1359_04220</name>
</gene>
<dbReference type="AlphaFoldDB" id="A0A177NL36"/>
<dbReference type="EMBL" id="LUUI01000076">
    <property type="protein sequence ID" value="OAI18778.1"/>
    <property type="molecule type" value="Genomic_DNA"/>
</dbReference>
<dbReference type="InterPro" id="IPR035985">
    <property type="entry name" value="Ubiquitin-activating_enz"/>
</dbReference>
<dbReference type="Gene3D" id="3.40.50.720">
    <property type="entry name" value="NAD(P)-binding Rossmann-like Domain"/>
    <property type="match status" value="1"/>
</dbReference>
<accession>A0A177NL36</accession>
<evidence type="ECO:0000259" key="1">
    <source>
        <dbReference type="Pfam" id="PF00899"/>
    </source>
</evidence>
<keyword evidence="3" id="KW-1185">Reference proteome</keyword>
<feature type="domain" description="THIF-type NAD/FAD binding fold" evidence="1">
    <location>
        <begin position="17"/>
        <end position="257"/>
    </location>
</feature>
<evidence type="ECO:0000313" key="3">
    <source>
        <dbReference type="Proteomes" id="UP000078476"/>
    </source>
</evidence>
<dbReference type="OrthoDB" id="272552at2"/>
<dbReference type="InterPro" id="IPR000594">
    <property type="entry name" value="ThiF_NAD_FAD-bd"/>
</dbReference>
<protein>
    <submittedName>
        <fullName evidence="2">Thiamine biosynthesis protein ThiF</fullName>
    </submittedName>
</protein>
<dbReference type="NCBIfam" id="NF006077">
    <property type="entry name" value="PRK08223.1"/>
    <property type="match status" value="1"/>
</dbReference>
<dbReference type="Pfam" id="PF00899">
    <property type="entry name" value="ThiF"/>
    <property type="match status" value="1"/>
</dbReference>
<dbReference type="STRING" id="980561.A1359_04220"/>
<dbReference type="Proteomes" id="UP000078476">
    <property type="component" value="Unassembled WGS sequence"/>
</dbReference>